<dbReference type="InterPro" id="IPR009051">
    <property type="entry name" value="Helical_ferredxn"/>
</dbReference>
<dbReference type="KEGG" id="aar:Acear_1800"/>
<dbReference type="AlphaFoldDB" id="D9QS14"/>
<keyword evidence="1 6" id="KW-0004">4Fe-4S</keyword>
<evidence type="ECO:0000256" key="5">
    <source>
        <dbReference type="ARBA" id="ARBA00023014"/>
    </source>
</evidence>
<evidence type="ECO:0000256" key="2">
    <source>
        <dbReference type="ARBA" id="ARBA00022723"/>
    </source>
</evidence>
<dbReference type="PANTHER" id="PTHR32479:SF20">
    <property type="entry name" value="GLYCOLATE OXIDASE IRON-SULFUR SUBUNIT"/>
    <property type="match status" value="1"/>
</dbReference>
<dbReference type="GO" id="GO:0051539">
    <property type="term" value="F:4 iron, 4 sulfur cluster binding"/>
    <property type="evidence" value="ECO:0007669"/>
    <property type="project" value="UniProtKB-UniRule"/>
</dbReference>
<dbReference type="Pfam" id="PF13183">
    <property type="entry name" value="Fer4_8"/>
    <property type="match status" value="1"/>
</dbReference>
<comment type="catalytic activity">
    <reaction evidence="6">
        <text>(R)-lactate + A = pyruvate + AH2</text>
        <dbReference type="Rhea" id="RHEA:15089"/>
        <dbReference type="ChEBI" id="CHEBI:13193"/>
        <dbReference type="ChEBI" id="CHEBI:15361"/>
        <dbReference type="ChEBI" id="CHEBI:16004"/>
        <dbReference type="ChEBI" id="CHEBI:17499"/>
    </reaction>
</comment>
<dbReference type="HOGENOM" id="CLU_023081_0_1_9"/>
<keyword evidence="4 6" id="KW-0408">Iron</keyword>
<dbReference type="GO" id="GO:0019154">
    <property type="term" value="F:glycolate dehydrogenase activity"/>
    <property type="evidence" value="ECO:0007669"/>
    <property type="project" value="UniProtKB-EC"/>
</dbReference>
<dbReference type="eggNOG" id="COG0247">
    <property type="taxonomic scope" value="Bacteria"/>
</dbReference>
<name>D9QS14_ACEAZ</name>
<proteinExistence type="predicted"/>
<dbReference type="PROSITE" id="PS00198">
    <property type="entry name" value="4FE4S_FER_1"/>
    <property type="match status" value="1"/>
</dbReference>
<dbReference type="PANTHER" id="PTHR32479">
    <property type="entry name" value="GLYCOLATE OXIDASE IRON-SULFUR SUBUNIT"/>
    <property type="match status" value="1"/>
</dbReference>
<dbReference type="SUPFAM" id="SSF46548">
    <property type="entry name" value="alpha-helical ferredoxin"/>
    <property type="match status" value="1"/>
</dbReference>
<dbReference type="RefSeq" id="WP_013278750.1">
    <property type="nucleotide sequence ID" value="NC_014378.1"/>
</dbReference>
<reference evidence="8 9" key="1">
    <citation type="journal article" date="2010" name="Stand. Genomic Sci.">
        <title>Complete genome sequence of Acetohalobium arabaticum type strain (Z-7288).</title>
        <authorList>
            <person name="Sikorski J."/>
            <person name="Lapidus A."/>
            <person name="Chertkov O."/>
            <person name="Lucas S."/>
            <person name="Copeland A."/>
            <person name="Glavina Del Rio T."/>
            <person name="Nolan M."/>
            <person name="Tice H."/>
            <person name="Cheng J.F."/>
            <person name="Han C."/>
            <person name="Brambilla E."/>
            <person name="Pitluck S."/>
            <person name="Liolios K."/>
            <person name="Ivanova N."/>
            <person name="Mavromatis K."/>
            <person name="Mikhailova N."/>
            <person name="Pati A."/>
            <person name="Bruce D."/>
            <person name="Detter C."/>
            <person name="Tapia R."/>
            <person name="Goodwin L."/>
            <person name="Chen A."/>
            <person name="Palaniappan K."/>
            <person name="Land M."/>
            <person name="Hauser L."/>
            <person name="Chang Y.J."/>
            <person name="Jeffries C.D."/>
            <person name="Rohde M."/>
            <person name="Goker M."/>
            <person name="Spring S."/>
            <person name="Woyke T."/>
            <person name="Bristow J."/>
            <person name="Eisen J.A."/>
            <person name="Markowitz V."/>
            <person name="Hugenholtz P."/>
            <person name="Kyrpides N.C."/>
            <person name="Klenk H.P."/>
        </authorList>
    </citation>
    <scope>NUCLEOTIDE SEQUENCE [LARGE SCALE GENOMIC DNA]</scope>
    <source>
        <strain evidence="9">ATCC 49924 / DSM 5501 / Z-7288</strain>
    </source>
</reference>
<keyword evidence="6" id="KW-0249">Electron transport</keyword>
<evidence type="ECO:0000256" key="4">
    <source>
        <dbReference type="ARBA" id="ARBA00023004"/>
    </source>
</evidence>
<dbReference type="InterPro" id="IPR017900">
    <property type="entry name" value="4Fe4S_Fe_S_CS"/>
</dbReference>
<keyword evidence="5 6" id="KW-0411">Iron-sulfur</keyword>
<evidence type="ECO:0000256" key="1">
    <source>
        <dbReference type="ARBA" id="ARBA00022485"/>
    </source>
</evidence>
<dbReference type="PROSITE" id="PS51379">
    <property type="entry name" value="4FE4S_FER_2"/>
    <property type="match status" value="1"/>
</dbReference>
<gene>
    <name evidence="8" type="ordered locus">Acear_1800</name>
</gene>
<dbReference type="EC" id="1.1.99.14" evidence="6"/>
<keyword evidence="3" id="KW-0677">Repeat</keyword>
<dbReference type="PIRSF" id="PIRSF000139">
    <property type="entry name" value="Glc_ox_4Fe-4S"/>
    <property type="match status" value="1"/>
</dbReference>
<evidence type="ECO:0000259" key="7">
    <source>
        <dbReference type="PROSITE" id="PS51379"/>
    </source>
</evidence>
<dbReference type="Pfam" id="PF02754">
    <property type="entry name" value="CCG"/>
    <property type="match status" value="2"/>
</dbReference>
<keyword evidence="9" id="KW-1185">Reference proteome</keyword>
<dbReference type="InterPro" id="IPR004017">
    <property type="entry name" value="Cys_rich_dom"/>
</dbReference>
<dbReference type="EMBL" id="CP002105">
    <property type="protein sequence ID" value="ADL13305.1"/>
    <property type="molecule type" value="Genomic_DNA"/>
</dbReference>
<evidence type="ECO:0000256" key="6">
    <source>
        <dbReference type="PIRNR" id="PIRNR000139"/>
    </source>
</evidence>
<protein>
    <recommendedName>
        <fullName evidence="6">Glycolate oxidase iron-sulfur subunit</fullName>
        <ecNumber evidence="6">1.1.99.14</ecNumber>
    </recommendedName>
</protein>
<comment type="cofactor">
    <cofactor evidence="6">
        <name>[4Fe-4S] cluster</name>
        <dbReference type="ChEBI" id="CHEBI:49883"/>
    </cofactor>
    <text evidence="6">Binds 2 [4Fe-4S] clusters.</text>
</comment>
<dbReference type="GO" id="GO:0046872">
    <property type="term" value="F:metal ion binding"/>
    <property type="evidence" value="ECO:0007669"/>
    <property type="project" value="UniProtKB-UniRule"/>
</dbReference>
<dbReference type="Proteomes" id="UP000001661">
    <property type="component" value="Chromosome"/>
</dbReference>
<sequence>MSKVLQEIEDELANCVKCGLCREVCPIFTELDNEAAVARGKVNLMESVLNEDLELTDKYKEFMELCLLCKACADNCPCGVEVDKLVLKAREELADEKGLSVLKKGIFSIVGNKTLYPIAMKLGANFQGLAFKENDGPQSGNNIRLGGLGLDKDRVVPNLATEHFRDKYPEVIEVDNPEGRVAFFTGCAINYIEPKVGEAVVNVLTENNIEVVIPEEQQCCGLAINSYGDVDTAKELAKNNIEAINSYDVDAIVTACGSGGSTLREEYPEWLEKTEFEAEVYDISEYLVDVVGIDREKLGSVRKKVTYHDSCHLSRGMGVTEQPREILEAIPGLYFEEMEEPNRCCGSAGTFNIAHYDLSMDIHRHKTEDIKQTGADTVAAGCLACLMQIVDGLNKADLDKDVVHTVQLLDEAYQKGKENN</sequence>
<dbReference type="Gene3D" id="1.10.1060.10">
    <property type="entry name" value="Alpha-helical ferredoxin"/>
    <property type="match status" value="1"/>
</dbReference>
<comment type="catalytic activity">
    <reaction evidence="6">
        <text>glycolate + A = glyoxylate + AH2</text>
        <dbReference type="Rhea" id="RHEA:21264"/>
        <dbReference type="ChEBI" id="CHEBI:13193"/>
        <dbReference type="ChEBI" id="CHEBI:17499"/>
        <dbReference type="ChEBI" id="CHEBI:29805"/>
        <dbReference type="ChEBI" id="CHEBI:36655"/>
        <dbReference type="EC" id="1.1.99.14"/>
    </reaction>
</comment>
<keyword evidence="6" id="KW-0813">Transport</keyword>
<accession>D9QS14</accession>
<organism evidence="8 9">
    <name type="scientific">Acetohalobium arabaticum (strain ATCC 49924 / DSM 5501 / Z-7288)</name>
    <dbReference type="NCBI Taxonomy" id="574087"/>
    <lineage>
        <taxon>Bacteria</taxon>
        <taxon>Bacillati</taxon>
        <taxon>Bacillota</taxon>
        <taxon>Clostridia</taxon>
        <taxon>Halanaerobiales</taxon>
        <taxon>Halobacteroidaceae</taxon>
        <taxon>Acetohalobium</taxon>
    </lineage>
</organism>
<dbReference type="STRING" id="574087.Acear_1800"/>
<evidence type="ECO:0000313" key="8">
    <source>
        <dbReference type="EMBL" id="ADL13305.1"/>
    </source>
</evidence>
<dbReference type="InterPro" id="IPR012257">
    <property type="entry name" value="Glc_ox_4Fe-4S"/>
</dbReference>
<evidence type="ECO:0000256" key="3">
    <source>
        <dbReference type="ARBA" id="ARBA00022737"/>
    </source>
</evidence>
<comment type="function">
    <text evidence="6">Component of a complex that catalyzes the oxidation of glycolate to glyoxylate.</text>
</comment>
<evidence type="ECO:0000313" key="9">
    <source>
        <dbReference type="Proteomes" id="UP000001661"/>
    </source>
</evidence>
<dbReference type="InterPro" id="IPR017896">
    <property type="entry name" value="4Fe4S_Fe-S-bd"/>
</dbReference>
<keyword evidence="2 6" id="KW-0479">Metal-binding</keyword>
<feature type="domain" description="4Fe-4S ferredoxin-type" evidence="7">
    <location>
        <begin position="4"/>
        <end position="34"/>
    </location>
</feature>